<reference evidence="2 3" key="1">
    <citation type="submission" date="2018-10" db="EMBL/GenBank/DDBJ databases">
        <authorList>
            <person name="Li J."/>
        </authorList>
    </citation>
    <scope>NUCLEOTIDE SEQUENCE [LARGE SCALE GENOMIC DNA]</scope>
    <source>
        <strain evidence="2 3">JCM 11654</strain>
    </source>
</reference>
<dbReference type="OrthoDB" id="9810372at2"/>
<dbReference type="Gene3D" id="3.30.420.40">
    <property type="match status" value="2"/>
</dbReference>
<name>A0A3L7ASR5_9MICO</name>
<dbReference type="PANTHER" id="PTHR18964:SF149">
    <property type="entry name" value="BIFUNCTIONAL UDP-N-ACETYLGLUCOSAMINE 2-EPIMERASE_N-ACETYLMANNOSAMINE KINASE"/>
    <property type="match status" value="1"/>
</dbReference>
<proteinExistence type="inferred from homology"/>
<dbReference type="RefSeq" id="WP_121687889.1">
    <property type="nucleotide sequence ID" value="NZ_RCUY01000004.1"/>
</dbReference>
<dbReference type="PANTHER" id="PTHR18964">
    <property type="entry name" value="ROK (REPRESSOR, ORF, KINASE) FAMILY"/>
    <property type="match status" value="1"/>
</dbReference>
<evidence type="ECO:0000256" key="1">
    <source>
        <dbReference type="ARBA" id="ARBA00006479"/>
    </source>
</evidence>
<dbReference type="InterPro" id="IPR043129">
    <property type="entry name" value="ATPase_NBD"/>
</dbReference>
<dbReference type="Pfam" id="PF00480">
    <property type="entry name" value="ROK"/>
    <property type="match status" value="1"/>
</dbReference>
<dbReference type="Proteomes" id="UP000269438">
    <property type="component" value="Unassembled WGS sequence"/>
</dbReference>
<organism evidence="2 3">
    <name type="scientific">Mycetocola lacteus</name>
    <dbReference type="NCBI Taxonomy" id="76637"/>
    <lineage>
        <taxon>Bacteria</taxon>
        <taxon>Bacillati</taxon>
        <taxon>Actinomycetota</taxon>
        <taxon>Actinomycetes</taxon>
        <taxon>Micrococcales</taxon>
        <taxon>Microbacteriaceae</taxon>
        <taxon>Mycetocola</taxon>
    </lineage>
</organism>
<accession>A0A3L7ASR5</accession>
<evidence type="ECO:0000313" key="3">
    <source>
        <dbReference type="Proteomes" id="UP000269438"/>
    </source>
</evidence>
<comment type="caution">
    <text evidence="2">The sequence shown here is derived from an EMBL/GenBank/DDBJ whole genome shotgun (WGS) entry which is preliminary data.</text>
</comment>
<evidence type="ECO:0000313" key="2">
    <source>
        <dbReference type="EMBL" id="RLP83476.1"/>
    </source>
</evidence>
<comment type="similarity">
    <text evidence="1">Belongs to the ROK (NagC/XylR) family.</text>
</comment>
<dbReference type="EMBL" id="RCUY01000004">
    <property type="protein sequence ID" value="RLP83476.1"/>
    <property type="molecule type" value="Genomic_DNA"/>
</dbReference>
<protein>
    <submittedName>
        <fullName evidence="2">ROK family protein</fullName>
    </submittedName>
</protein>
<dbReference type="SUPFAM" id="SSF53067">
    <property type="entry name" value="Actin-like ATPase domain"/>
    <property type="match status" value="1"/>
</dbReference>
<sequence>MSAATHPAVVVGIDLGGTKVRAALADTRGRLLHRLTEPTRPGIALIAQLTDIVTRLSVLAPDALVVGTAIGGAGVPLPDGSGFTQAPNLGELGEVSLVAELRRRLGHPVVIENDVNIAALGELHAGAGRESESFAFVSVGTGIGVGLVLAGSVWPGVSGAAGEVGYLPFGSDPLDPRNQRRGALEEVVAGNVLAQRLPQPAGEPPHTAREVFAAAEAGDPLAIRALDTQARWLAHTLLAIDAVVDPGLYILGGGIGSRPELLAPLDHWLARLGRPGLRVRSSELGDDAPLHGAVHLALAAAITPSSLPRESEAS</sequence>
<gene>
    <name evidence="2" type="ORF">D9V34_05555</name>
</gene>
<dbReference type="AlphaFoldDB" id="A0A3L7ASR5"/>
<dbReference type="InterPro" id="IPR000600">
    <property type="entry name" value="ROK"/>
</dbReference>
<keyword evidence="3" id="KW-1185">Reference proteome</keyword>